<gene>
    <name evidence="3" type="ORF">DGUA_6G009081</name>
</gene>
<protein>
    <submittedName>
        <fullName evidence="3">Uncharacterized protein</fullName>
    </submittedName>
</protein>
<evidence type="ECO:0000256" key="2">
    <source>
        <dbReference type="SAM" id="SignalP"/>
    </source>
</evidence>
<proteinExistence type="predicted"/>
<sequence length="489" mass="50774">MQIFYVIALAFVSVVAADVSHLKLGLAADGAYGLTSSSSSYSSGSVVPGGDASSYQPDELIPGHLKVATIQAQSSQAITGGDSSSYQSAEHASGQLKVAAIQGESEVIPGGDSSSYQPAEYTPAHLKVASIETQSAEVIPGGDSSSYQSAHLQVQSSGAQQVLGGDSSSYAPEQFIPEADREAHYKYVQEQQQQQQQQQQQEETVIPGGDSSSYQPAEYTPAHLKVASAQVEVEATPSIGADSYTPEQFIPEADRQAHYQYVQQQQQGETVISGGDSSSYQPAEYTPAQLKVALVAPVAAAQVAPGSEESSYQTVAAPAVQYSYTQTLTKALQAPAAVAAVSYQAADLIPAYVQGQAVISKQLVAPVRQSVVYANVQGEAVSSSKQLVAPFREQTVSNGYGQSIVSEIAAPAQLYQEPVSNGIEEFNAGTHVPVAIGGNTVTPTHLQVAAPSYTSVASSSSAYSSASASSAASSSGHDTQYATNGGYVY</sequence>
<dbReference type="STRING" id="7266.A0A3B0JXM3"/>
<dbReference type="OrthoDB" id="7867622at2759"/>
<evidence type="ECO:0000256" key="1">
    <source>
        <dbReference type="SAM" id="MobiDB-lite"/>
    </source>
</evidence>
<feature type="chain" id="PRO_5017251253" evidence="2">
    <location>
        <begin position="18"/>
        <end position="489"/>
    </location>
</feature>
<dbReference type="EMBL" id="OUUW01000011">
    <property type="protein sequence ID" value="SPP86804.1"/>
    <property type="molecule type" value="Genomic_DNA"/>
</dbReference>
<evidence type="ECO:0000313" key="3">
    <source>
        <dbReference type="EMBL" id="SPP86804.1"/>
    </source>
</evidence>
<evidence type="ECO:0000313" key="4">
    <source>
        <dbReference type="Proteomes" id="UP000268350"/>
    </source>
</evidence>
<reference evidence="4" key="1">
    <citation type="submission" date="2018-01" db="EMBL/GenBank/DDBJ databases">
        <authorList>
            <person name="Alioto T."/>
            <person name="Alioto T."/>
        </authorList>
    </citation>
    <scope>NUCLEOTIDE SEQUENCE [LARGE SCALE GENOMIC DNA]</scope>
</reference>
<dbReference type="Proteomes" id="UP000268350">
    <property type="component" value="Unassembled WGS sequence"/>
</dbReference>
<feature type="region of interest" description="Disordered" evidence="1">
    <location>
        <begin position="186"/>
        <end position="217"/>
    </location>
</feature>
<dbReference type="AlphaFoldDB" id="A0A3B0JXM3"/>
<feature type="signal peptide" evidence="2">
    <location>
        <begin position="1"/>
        <end position="17"/>
    </location>
</feature>
<keyword evidence="4" id="KW-1185">Reference proteome</keyword>
<keyword evidence="2" id="KW-0732">Signal</keyword>
<organism evidence="3 4">
    <name type="scientific">Drosophila guanche</name>
    <name type="common">Fruit fly</name>
    <dbReference type="NCBI Taxonomy" id="7266"/>
    <lineage>
        <taxon>Eukaryota</taxon>
        <taxon>Metazoa</taxon>
        <taxon>Ecdysozoa</taxon>
        <taxon>Arthropoda</taxon>
        <taxon>Hexapoda</taxon>
        <taxon>Insecta</taxon>
        <taxon>Pterygota</taxon>
        <taxon>Neoptera</taxon>
        <taxon>Endopterygota</taxon>
        <taxon>Diptera</taxon>
        <taxon>Brachycera</taxon>
        <taxon>Muscomorpha</taxon>
        <taxon>Ephydroidea</taxon>
        <taxon>Drosophilidae</taxon>
        <taxon>Drosophila</taxon>
        <taxon>Sophophora</taxon>
    </lineage>
</organism>
<dbReference type="OMA" id="YTPVHLK"/>
<feature type="compositionally biased region" description="Low complexity" evidence="1">
    <location>
        <begin position="189"/>
        <end position="203"/>
    </location>
</feature>
<name>A0A3B0JXM3_DROGU</name>
<accession>A0A3B0JXM3</accession>